<comment type="caution">
    <text evidence="3">The sequence shown here is derived from an EMBL/GenBank/DDBJ whole genome shotgun (WGS) entry which is preliminary data.</text>
</comment>
<reference evidence="3 4" key="1">
    <citation type="submission" date="2019-03" db="EMBL/GenBank/DDBJ databases">
        <title>Genomic Encyclopedia of Type Strains, Phase IV (KMG-IV): sequencing the most valuable type-strain genomes for metagenomic binning, comparative biology and taxonomic classification.</title>
        <authorList>
            <person name="Goeker M."/>
        </authorList>
    </citation>
    <scope>NUCLEOTIDE SEQUENCE [LARGE SCALE GENOMIC DNA]</scope>
    <source>
        <strain evidence="3 4">DSM 11170</strain>
    </source>
</reference>
<name>A0A4R2RIS2_9FIRM</name>
<feature type="modified residue" description="Phosphohistidine" evidence="1">
    <location>
        <position position="54"/>
    </location>
</feature>
<evidence type="ECO:0000256" key="1">
    <source>
        <dbReference type="PROSITE-ProRule" id="PRU00110"/>
    </source>
</evidence>
<proteinExistence type="predicted"/>
<keyword evidence="1" id="KW-0597">Phosphoprotein</keyword>
<dbReference type="GO" id="GO:0000160">
    <property type="term" value="P:phosphorelay signal transduction system"/>
    <property type="evidence" value="ECO:0007669"/>
    <property type="project" value="InterPro"/>
</dbReference>
<evidence type="ECO:0000313" key="4">
    <source>
        <dbReference type="Proteomes" id="UP000294813"/>
    </source>
</evidence>
<dbReference type="PROSITE" id="PS50894">
    <property type="entry name" value="HPT"/>
    <property type="match status" value="1"/>
</dbReference>
<evidence type="ECO:0000259" key="2">
    <source>
        <dbReference type="PROSITE" id="PS50894"/>
    </source>
</evidence>
<keyword evidence="4" id="KW-1185">Reference proteome</keyword>
<feature type="domain" description="HPt" evidence="2">
    <location>
        <begin position="15"/>
        <end position="111"/>
    </location>
</feature>
<dbReference type="SUPFAM" id="SSF47226">
    <property type="entry name" value="Histidine-containing phosphotransfer domain, HPT domain"/>
    <property type="match status" value="1"/>
</dbReference>
<dbReference type="InterPro" id="IPR036641">
    <property type="entry name" value="HPT_dom_sf"/>
</dbReference>
<dbReference type="RefSeq" id="WP_165876431.1">
    <property type="nucleotide sequence ID" value="NZ_JAOQNU010000015.1"/>
</dbReference>
<dbReference type="Pfam" id="PF01627">
    <property type="entry name" value="Hpt"/>
    <property type="match status" value="1"/>
</dbReference>
<gene>
    <name evidence="3" type="ORF">EDD73_11644</name>
</gene>
<dbReference type="EMBL" id="SLXT01000016">
    <property type="protein sequence ID" value="TCP63700.1"/>
    <property type="molecule type" value="Genomic_DNA"/>
</dbReference>
<dbReference type="Proteomes" id="UP000294813">
    <property type="component" value="Unassembled WGS sequence"/>
</dbReference>
<dbReference type="InterPro" id="IPR008207">
    <property type="entry name" value="Sig_transdc_His_kin_Hpt_dom"/>
</dbReference>
<dbReference type="AlphaFoldDB" id="A0A4R2RIS2"/>
<accession>A0A4R2RIS2</accession>
<sequence length="111" mass="12655">MTIDIVKVAEALLLEPEELEDIFEAFFEEADETLADCKRAMPSMDYEELKKLFHDLKGSAANLHLKDVTALAKVLEAAAREKNELSVQTGFPQVVQLIEDYKEEIRCYYGK</sequence>
<protein>
    <submittedName>
        <fullName evidence="3">Hpt domain-containing protein</fullName>
    </submittedName>
</protein>
<dbReference type="Gene3D" id="1.20.120.160">
    <property type="entry name" value="HPT domain"/>
    <property type="match status" value="1"/>
</dbReference>
<organism evidence="3 4">
    <name type="scientific">Heliophilum fasciatum</name>
    <dbReference type="NCBI Taxonomy" id="35700"/>
    <lineage>
        <taxon>Bacteria</taxon>
        <taxon>Bacillati</taxon>
        <taxon>Bacillota</taxon>
        <taxon>Clostridia</taxon>
        <taxon>Eubacteriales</taxon>
        <taxon>Heliobacteriaceae</taxon>
        <taxon>Heliophilum</taxon>
    </lineage>
</organism>
<evidence type="ECO:0000313" key="3">
    <source>
        <dbReference type="EMBL" id="TCP63700.1"/>
    </source>
</evidence>